<dbReference type="EMBL" id="BAAABV010000029">
    <property type="protein sequence ID" value="GAA0321312.1"/>
    <property type="molecule type" value="Genomic_DNA"/>
</dbReference>
<protein>
    <submittedName>
        <fullName evidence="1">Uncharacterized protein</fullName>
    </submittedName>
</protein>
<organism evidence="1 2">
    <name type="scientific">Streptomyces polychromogenes</name>
    <dbReference type="NCBI Taxonomy" id="67342"/>
    <lineage>
        <taxon>Bacteria</taxon>
        <taxon>Bacillati</taxon>
        <taxon>Actinomycetota</taxon>
        <taxon>Actinomycetes</taxon>
        <taxon>Kitasatosporales</taxon>
        <taxon>Streptomycetaceae</taxon>
        <taxon>Streptomyces</taxon>
    </lineage>
</organism>
<accession>A0ABN0VZR5</accession>
<gene>
    <name evidence="1" type="ORF">GCM10010302_70610</name>
</gene>
<reference evidence="1 2" key="1">
    <citation type="journal article" date="2019" name="Int. J. Syst. Evol. Microbiol.">
        <title>The Global Catalogue of Microorganisms (GCM) 10K type strain sequencing project: providing services to taxonomists for standard genome sequencing and annotation.</title>
        <authorList>
            <consortium name="The Broad Institute Genomics Platform"/>
            <consortium name="The Broad Institute Genome Sequencing Center for Infectious Disease"/>
            <person name="Wu L."/>
            <person name="Ma J."/>
        </authorList>
    </citation>
    <scope>NUCLEOTIDE SEQUENCE [LARGE SCALE GENOMIC DNA]</scope>
    <source>
        <strain evidence="1 2">JCM 4505</strain>
    </source>
</reference>
<name>A0ABN0VZR5_9ACTN</name>
<dbReference type="Proteomes" id="UP001501867">
    <property type="component" value="Unassembled WGS sequence"/>
</dbReference>
<proteinExistence type="predicted"/>
<evidence type="ECO:0000313" key="1">
    <source>
        <dbReference type="EMBL" id="GAA0321312.1"/>
    </source>
</evidence>
<sequence>MATDGHAMTCLPVCPPAHHLRMTANGADEQSELHDCYHPSPGLLARAAAGWARFLRSAPEQREPDDE</sequence>
<comment type="caution">
    <text evidence="1">The sequence shown here is derived from an EMBL/GenBank/DDBJ whole genome shotgun (WGS) entry which is preliminary data.</text>
</comment>
<evidence type="ECO:0000313" key="2">
    <source>
        <dbReference type="Proteomes" id="UP001501867"/>
    </source>
</evidence>
<keyword evidence="2" id="KW-1185">Reference proteome</keyword>